<dbReference type="GO" id="GO:0005829">
    <property type="term" value="C:cytosol"/>
    <property type="evidence" value="ECO:0007669"/>
    <property type="project" value="TreeGrafter"/>
</dbReference>
<evidence type="ECO:0000256" key="2">
    <source>
        <dbReference type="ARBA" id="ARBA00009256"/>
    </source>
</evidence>
<evidence type="ECO:0000256" key="4">
    <source>
        <dbReference type="ARBA" id="ARBA00022655"/>
    </source>
</evidence>
<evidence type="ECO:0000256" key="3">
    <source>
        <dbReference type="ARBA" id="ARBA00022598"/>
    </source>
</evidence>
<evidence type="ECO:0000256" key="1">
    <source>
        <dbReference type="ARBA" id="ARBA00004990"/>
    </source>
</evidence>
<keyword evidence="4 8" id="KW-0566">Pantothenate biosynthesis</keyword>
<dbReference type="GO" id="GO:0015940">
    <property type="term" value="P:pantothenate biosynthetic process"/>
    <property type="evidence" value="ECO:0007669"/>
    <property type="project" value="UniProtKB-UniRule"/>
</dbReference>
<evidence type="ECO:0000256" key="5">
    <source>
        <dbReference type="ARBA" id="ARBA00022741"/>
    </source>
</evidence>
<feature type="binding site" evidence="8">
    <location>
        <begin position="31"/>
        <end position="38"/>
    </location>
    <ligand>
        <name>ATP</name>
        <dbReference type="ChEBI" id="CHEBI:30616"/>
    </ligand>
</feature>
<feature type="binding site" evidence="8">
    <location>
        <begin position="147"/>
        <end position="150"/>
    </location>
    <ligand>
        <name>ATP</name>
        <dbReference type="ChEBI" id="CHEBI:30616"/>
    </ligand>
</feature>
<comment type="miscellaneous">
    <text evidence="8">The reaction proceeds by a bi uni uni bi ping pong mechanism.</text>
</comment>
<keyword evidence="10" id="KW-1185">Reference proteome</keyword>
<name>D5BTJ6_PUNMI</name>
<reference evidence="9 10" key="1">
    <citation type="journal article" date="2010" name="J. Bacteriol.">
        <title>Complete genome sequence of "Candidatus Puniceispirillum marinum" IMCC1322, a representative of the SAR116 clade in the Alphaproteobacteria.</title>
        <authorList>
            <person name="Oh H.M."/>
            <person name="Kwon K.K."/>
            <person name="Kang I."/>
            <person name="Kang S.G."/>
            <person name="Lee J.H."/>
            <person name="Kim S.J."/>
            <person name="Cho J.C."/>
        </authorList>
    </citation>
    <scope>NUCLEOTIDE SEQUENCE [LARGE SCALE GENOMIC DNA]</scope>
    <source>
        <strain evidence="9 10">IMCC1322</strain>
    </source>
</reference>
<dbReference type="KEGG" id="apb:SAR116_1350"/>
<keyword evidence="5 8" id="KW-0547">Nucleotide-binding</keyword>
<dbReference type="HAMAP" id="MF_00158">
    <property type="entry name" value="PanC"/>
    <property type="match status" value="1"/>
</dbReference>
<dbReference type="PANTHER" id="PTHR21299:SF1">
    <property type="entry name" value="PANTOATE--BETA-ALANINE LIGASE"/>
    <property type="match status" value="1"/>
</dbReference>
<dbReference type="SUPFAM" id="SSF52374">
    <property type="entry name" value="Nucleotidylyl transferase"/>
    <property type="match status" value="1"/>
</dbReference>
<evidence type="ECO:0000313" key="10">
    <source>
        <dbReference type="Proteomes" id="UP000007460"/>
    </source>
</evidence>
<feature type="binding site" evidence="8">
    <location>
        <position position="153"/>
    </location>
    <ligand>
        <name>(R)-pantoate</name>
        <dbReference type="ChEBI" id="CHEBI:15980"/>
    </ligand>
</feature>
<comment type="function">
    <text evidence="8">Catalyzes the condensation of pantoate with beta-alanine in an ATP-dependent reaction via a pantoyl-adenylate intermediate.</text>
</comment>
<dbReference type="NCBIfam" id="TIGR00018">
    <property type="entry name" value="panC"/>
    <property type="match status" value="1"/>
</dbReference>
<accession>D5BTJ6</accession>
<dbReference type="EMBL" id="CP001751">
    <property type="protein sequence ID" value="ADE39593.1"/>
    <property type="molecule type" value="Genomic_DNA"/>
</dbReference>
<evidence type="ECO:0000256" key="7">
    <source>
        <dbReference type="ARBA" id="ARBA00048258"/>
    </source>
</evidence>
<dbReference type="Pfam" id="PF02569">
    <property type="entry name" value="Pantoate_ligase"/>
    <property type="match status" value="1"/>
</dbReference>
<dbReference type="OrthoDB" id="9773087at2"/>
<dbReference type="Proteomes" id="UP000007460">
    <property type="component" value="Chromosome"/>
</dbReference>
<evidence type="ECO:0000256" key="8">
    <source>
        <dbReference type="HAMAP-Rule" id="MF_00158"/>
    </source>
</evidence>
<evidence type="ECO:0000313" key="9">
    <source>
        <dbReference type="EMBL" id="ADE39593.1"/>
    </source>
</evidence>
<feature type="binding site" evidence="8">
    <location>
        <position position="62"/>
    </location>
    <ligand>
        <name>(R)-pantoate</name>
        <dbReference type="ChEBI" id="CHEBI:15980"/>
    </ligand>
</feature>
<keyword evidence="3 8" id="KW-0436">Ligase</keyword>
<dbReference type="InterPro" id="IPR003721">
    <property type="entry name" value="Pantoate_ligase"/>
</dbReference>
<sequence length="282" mass="30756">MTQLITDKPTLASLLMQWRQQGESSALVPTMGSIHAGHLALIQTANSLADHVIVTIFVNPTQFAADEDFDLYPRTLDADMAAIRSAGGTDVVFAPQSMYAPDHATNIIPGGVALDLETKHRPHFFMGVATIVMKLFMQVPTDIAIFGEKDYQQLAVIRQMVRDLDVPVDIISHPTVREFDGLALSSRNSYLSPDQRKLAPQLYATLCDVAGNILEGNDPLALIDTATKSLLDAGFDKIDYFDLRDGNSLAPVQAYEPENRLLIAALLGETRLIDNIALGSHA</sequence>
<protein>
    <recommendedName>
        <fullName evidence="8">Pantothenate synthetase</fullName>
        <shortName evidence="8">PS</shortName>
        <ecNumber evidence="8">6.3.2.1</ecNumber>
    </recommendedName>
    <alternativeName>
        <fullName evidence="8">Pantoate--beta-alanine ligase</fullName>
    </alternativeName>
    <alternativeName>
        <fullName evidence="8">Pantoate-activating enzyme</fullName>
    </alternativeName>
</protein>
<evidence type="ECO:0000256" key="6">
    <source>
        <dbReference type="ARBA" id="ARBA00022840"/>
    </source>
</evidence>
<gene>
    <name evidence="8" type="primary">panC</name>
    <name evidence="9" type="ordered locus">SAR116_1350</name>
</gene>
<dbReference type="InterPro" id="IPR042176">
    <property type="entry name" value="Pantoate_ligase_C"/>
</dbReference>
<feature type="binding site" evidence="8">
    <location>
        <position position="62"/>
    </location>
    <ligand>
        <name>beta-alanine</name>
        <dbReference type="ChEBI" id="CHEBI:57966"/>
    </ligand>
</feature>
<dbReference type="Gene3D" id="3.30.1300.10">
    <property type="entry name" value="Pantoate-beta-alanine ligase, C-terminal domain"/>
    <property type="match status" value="1"/>
</dbReference>
<dbReference type="HOGENOM" id="CLU_047148_0_2_5"/>
<dbReference type="CDD" id="cd00560">
    <property type="entry name" value="PanC"/>
    <property type="match status" value="1"/>
</dbReference>
<dbReference type="GO" id="GO:0005524">
    <property type="term" value="F:ATP binding"/>
    <property type="evidence" value="ECO:0007669"/>
    <property type="project" value="UniProtKB-KW"/>
</dbReference>
<dbReference type="eggNOG" id="COG0414">
    <property type="taxonomic scope" value="Bacteria"/>
</dbReference>
<dbReference type="InterPro" id="IPR014729">
    <property type="entry name" value="Rossmann-like_a/b/a_fold"/>
</dbReference>
<feature type="binding site" evidence="8">
    <location>
        <begin position="184"/>
        <end position="187"/>
    </location>
    <ligand>
        <name>ATP</name>
        <dbReference type="ChEBI" id="CHEBI:30616"/>
    </ligand>
</feature>
<organism evidence="9 10">
    <name type="scientific">Puniceispirillum marinum (strain IMCC1322)</name>
    <dbReference type="NCBI Taxonomy" id="488538"/>
    <lineage>
        <taxon>Bacteria</taxon>
        <taxon>Pseudomonadati</taxon>
        <taxon>Pseudomonadota</taxon>
        <taxon>Alphaproteobacteria</taxon>
        <taxon>Candidatus Puniceispirillales</taxon>
        <taxon>Candidatus Puniceispirillaceae</taxon>
        <taxon>Candidatus Puniceispirillum</taxon>
    </lineage>
</organism>
<dbReference type="PANTHER" id="PTHR21299">
    <property type="entry name" value="CYTIDYLATE KINASE/PANTOATE-BETA-ALANINE LIGASE"/>
    <property type="match status" value="1"/>
</dbReference>
<dbReference type="STRING" id="488538.SAR116_1350"/>
<dbReference type="UniPathway" id="UPA00028">
    <property type="reaction ID" value="UER00005"/>
</dbReference>
<dbReference type="GO" id="GO:0004592">
    <property type="term" value="F:pantoate-beta-alanine ligase activity"/>
    <property type="evidence" value="ECO:0007669"/>
    <property type="project" value="UniProtKB-UniRule"/>
</dbReference>
<keyword evidence="8" id="KW-0963">Cytoplasm</keyword>
<dbReference type="EC" id="6.3.2.1" evidence="8"/>
<dbReference type="NCBIfam" id="TIGR00125">
    <property type="entry name" value="cyt_tran_rel"/>
    <property type="match status" value="1"/>
</dbReference>
<dbReference type="AlphaFoldDB" id="D5BTJ6"/>
<comment type="similarity">
    <text evidence="2 8">Belongs to the pantothenate synthetase family.</text>
</comment>
<comment type="pathway">
    <text evidence="1 8">Cofactor biosynthesis; (R)-pantothenate biosynthesis; (R)-pantothenate from (R)-pantoate and beta-alanine: step 1/1.</text>
</comment>
<dbReference type="Gene3D" id="3.40.50.620">
    <property type="entry name" value="HUPs"/>
    <property type="match status" value="1"/>
</dbReference>
<dbReference type="RefSeq" id="WP_013046220.1">
    <property type="nucleotide sequence ID" value="NC_014010.1"/>
</dbReference>
<comment type="subunit">
    <text evidence="8">Homodimer.</text>
</comment>
<feature type="binding site" evidence="8">
    <location>
        <position position="176"/>
    </location>
    <ligand>
        <name>ATP</name>
        <dbReference type="ChEBI" id="CHEBI:30616"/>
    </ligand>
</feature>
<feature type="active site" description="Proton donor" evidence="8">
    <location>
        <position position="38"/>
    </location>
</feature>
<dbReference type="InterPro" id="IPR004821">
    <property type="entry name" value="Cyt_trans-like"/>
</dbReference>
<proteinExistence type="inferred from homology"/>
<comment type="catalytic activity">
    <reaction evidence="7 8">
        <text>(R)-pantoate + beta-alanine + ATP = (R)-pantothenate + AMP + diphosphate + H(+)</text>
        <dbReference type="Rhea" id="RHEA:10912"/>
        <dbReference type="ChEBI" id="CHEBI:15378"/>
        <dbReference type="ChEBI" id="CHEBI:15980"/>
        <dbReference type="ChEBI" id="CHEBI:29032"/>
        <dbReference type="ChEBI" id="CHEBI:30616"/>
        <dbReference type="ChEBI" id="CHEBI:33019"/>
        <dbReference type="ChEBI" id="CHEBI:57966"/>
        <dbReference type="ChEBI" id="CHEBI:456215"/>
        <dbReference type="EC" id="6.3.2.1"/>
    </reaction>
</comment>
<comment type="subcellular location">
    <subcellularLocation>
        <location evidence="8">Cytoplasm</location>
    </subcellularLocation>
</comment>
<keyword evidence="6 8" id="KW-0067">ATP-binding</keyword>